<dbReference type="InterPro" id="IPR020845">
    <property type="entry name" value="AMP-binding_CS"/>
</dbReference>
<dbReference type="Proteomes" id="UP000632063">
    <property type="component" value="Unassembled WGS sequence"/>
</dbReference>
<evidence type="ECO:0000259" key="5">
    <source>
        <dbReference type="Pfam" id="PF00501"/>
    </source>
</evidence>
<evidence type="ECO:0000256" key="4">
    <source>
        <dbReference type="ARBA" id="ARBA00022840"/>
    </source>
</evidence>
<dbReference type="Pfam" id="PF13193">
    <property type="entry name" value="AMP-binding_C"/>
    <property type="match status" value="1"/>
</dbReference>
<protein>
    <submittedName>
        <fullName evidence="7">AMP-binding protein</fullName>
    </submittedName>
</protein>
<dbReference type="Pfam" id="PF00501">
    <property type="entry name" value="AMP-binding"/>
    <property type="match status" value="1"/>
</dbReference>
<gene>
    <name evidence="7" type="ORF">IG616_11025</name>
</gene>
<dbReference type="InterPro" id="IPR051087">
    <property type="entry name" value="Mitochondrial_ACSM"/>
</dbReference>
<dbReference type="RefSeq" id="WP_192148208.1">
    <property type="nucleotide sequence ID" value="NZ_JACYXI010000006.1"/>
</dbReference>
<dbReference type="InterPro" id="IPR025110">
    <property type="entry name" value="AMP-bd_C"/>
</dbReference>
<dbReference type="EMBL" id="JACYXI010000006">
    <property type="protein sequence ID" value="MBD8892084.1"/>
    <property type="molecule type" value="Genomic_DNA"/>
</dbReference>
<evidence type="ECO:0000313" key="7">
    <source>
        <dbReference type="EMBL" id="MBD8892084.1"/>
    </source>
</evidence>
<evidence type="ECO:0000313" key="8">
    <source>
        <dbReference type="Proteomes" id="UP000632063"/>
    </source>
</evidence>
<reference evidence="7 8" key="2">
    <citation type="journal article" date="2021" name="Int. J. Syst. Evol. Microbiol.">
        <title>Roseibium litorale sp. nov., isolated from a tidal flat sediment and proposal for the reclassification of Labrenzia polysiphoniae as Roseibium polysiphoniae comb. nov.</title>
        <authorList>
            <person name="Liu Y."/>
            <person name="Pei T."/>
            <person name="Du J."/>
            <person name="Chao M."/>
            <person name="Deng M.R."/>
            <person name="Zhu H."/>
        </authorList>
    </citation>
    <scope>NUCLEOTIDE SEQUENCE [LARGE SCALE GENOMIC DNA]</scope>
    <source>
        <strain evidence="7 8">4C16A</strain>
    </source>
</reference>
<comment type="similarity">
    <text evidence="1">Belongs to the ATP-dependent AMP-binding enzyme family.</text>
</comment>
<dbReference type="Gene3D" id="3.30.300.30">
    <property type="match status" value="1"/>
</dbReference>
<organism evidence="7 8">
    <name type="scientific">Roseibium litorale</name>
    <dbReference type="NCBI Taxonomy" id="2803841"/>
    <lineage>
        <taxon>Bacteria</taxon>
        <taxon>Pseudomonadati</taxon>
        <taxon>Pseudomonadota</taxon>
        <taxon>Alphaproteobacteria</taxon>
        <taxon>Hyphomicrobiales</taxon>
        <taxon>Stappiaceae</taxon>
        <taxon>Roseibium</taxon>
    </lineage>
</organism>
<sequence>MLQPASSIAVLRNQFTWQIPSVYNIAASVSDRWAQERPQSLAIRHVEEDGSHQDWSHLELSRASSRLANALTGLGLKQGDRVAILLPQGPATAITHLAAYKTGAVAVPLAALFGPEALTYRLTDSGAKYLVTDAAGLEKVDALRDKIPSLETIISVSGSSDLALGFDALLGKASDRFETLATSPDDPALMIYTSGTTGQPKGVLHGHRVLPGHLPGIQMSQDFMPQPGDLLWTPSDWAWAGGLLNALFPALHFGVPVISFAPRKFDPERAFRLMADEGVRNAFIPPTALKMLRAVDNPSSRFDLKLRSVGSAGEMLGRETYDWFEAEFGFPVNEFYGQTECNAVLGSCHSAGVSRSGSAGMAVPGHDVAIIDAEGNELAPGSLGQIAIRRPDPVMFLHYWNKPDATVEKFIGDWLITGDQGTQDEDGYIHFVGRDDDVITSASYRIGPGEIEDCLLTHPAVALSAAIGKPDKLRTEIVKAYVVLKPGQTATAELEASIRVHVRERLSAHEYPREIEFVPDLPLTTTGKVIRRILRDKAAAEAADGSAVTPANA</sequence>
<name>A0ABR9CMI9_9HYPH</name>
<dbReference type="Gene3D" id="3.40.50.12780">
    <property type="entry name" value="N-terminal domain of ligase-like"/>
    <property type="match status" value="1"/>
</dbReference>
<dbReference type="PROSITE" id="PS00455">
    <property type="entry name" value="AMP_BINDING"/>
    <property type="match status" value="1"/>
</dbReference>
<evidence type="ECO:0000256" key="2">
    <source>
        <dbReference type="ARBA" id="ARBA00022598"/>
    </source>
</evidence>
<keyword evidence="3" id="KW-0547">Nucleotide-binding</keyword>
<feature type="domain" description="AMP-binding enzyme C-terminal" evidence="6">
    <location>
        <begin position="450"/>
        <end position="528"/>
    </location>
</feature>
<evidence type="ECO:0000259" key="6">
    <source>
        <dbReference type="Pfam" id="PF13193"/>
    </source>
</evidence>
<evidence type="ECO:0000256" key="3">
    <source>
        <dbReference type="ARBA" id="ARBA00022741"/>
    </source>
</evidence>
<dbReference type="InterPro" id="IPR045851">
    <property type="entry name" value="AMP-bd_C_sf"/>
</dbReference>
<dbReference type="PANTHER" id="PTHR43605">
    <property type="entry name" value="ACYL-COENZYME A SYNTHETASE"/>
    <property type="match status" value="1"/>
</dbReference>
<dbReference type="InterPro" id="IPR042099">
    <property type="entry name" value="ANL_N_sf"/>
</dbReference>
<dbReference type="InterPro" id="IPR000873">
    <property type="entry name" value="AMP-dep_synth/lig_dom"/>
</dbReference>
<keyword evidence="8" id="KW-1185">Reference proteome</keyword>
<comment type="caution">
    <text evidence="7">The sequence shown here is derived from an EMBL/GenBank/DDBJ whole genome shotgun (WGS) entry which is preliminary data.</text>
</comment>
<keyword evidence="4" id="KW-0067">ATP-binding</keyword>
<keyword evidence="2" id="KW-0436">Ligase</keyword>
<proteinExistence type="inferred from homology"/>
<dbReference type="PANTHER" id="PTHR43605:SF10">
    <property type="entry name" value="ACYL-COA SYNTHETASE MEDIUM CHAIN FAMILY MEMBER 3"/>
    <property type="match status" value="1"/>
</dbReference>
<evidence type="ECO:0000256" key="1">
    <source>
        <dbReference type="ARBA" id="ARBA00006432"/>
    </source>
</evidence>
<dbReference type="SUPFAM" id="SSF56801">
    <property type="entry name" value="Acetyl-CoA synthetase-like"/>
    <property type="match status" value="1"/>
</dbReference>
<feature type="domain" description="AMP-dependent synthetase/ligase" evidence="5">
    <location>
        <begin position="31"/>
        <end position="400"/>
    </location>
</feature>
<reference evidence="8" key="1">
    <citation type="submission" date="2020-09" db="EMBL/GenBank/DDBJ databases">
        <title>The genome sequence of strain Labrenzia suaedae 4C16A.</title>
        <authorList>
            <person name="Liu Y."/>
        </authorList>
    </citation>
    <scope>NUCLEOTIDE SEQUENCE [LARGE SCALE GENOMIC DNA]</scope>
    <source>
        <strain evidence="8">4C16A</strain>
    </source>
</reference>
<accession>A0ABR9CMI9</accession>